<dbReference type="InterPro" id="IPR016120">
    <property type="entry name" value="Sig_transdc_His_kin_SpoOB"/>
</dbReference>
<evidence type="ECO:0000259" key="15">
    <source>
        <dbReference type="PROSITE" id="PS50109"/>
    </source>
</evidence>
<dbReference type="PROSITE" id="PS50109">
    <property type="entry name" value="HIS_KIN"/>
    <property type="match status" value="1"/>
</dbReference>
<dbReference type="InterPro" id="IPR039506">
    <property type="entry name" value="SPOB_a"/>
</dbReference>
<dbReference type="GO" id="GO:0005886">
    <property type="term" value="C:plasma membrane"/>
    <property type="evidence" value="ECO:0007669"/>
    <property type="project" value="UniProtKB-SubCell"/>
</dbReference>
<dbReference type="CDD" id="cd00130">
    <property type="entry name" value="PAS"/>
    <property type="match status" value="1"/>
</dbReference>
<evidence type="ECO:0000256" key="7">
    <source>
        <dbReference type="ARBA" id="ARBA00022692"/>
    </source>
</evidence>
<evidence type="ECO:0000256" key="2">
    <source>
        <dbReference type="ARBA" id="ARBA00004651"/>
    </source>
</evidence>
<dbReference type="AlphaFoldDB" id="A0A328U0K7"/>
<accession>A0A328U0K7</accession>
<dbReference type="InterPro" id="IPR033463">
    <property type="entry name" value="sCache_3"/>
</dbReference>
<feature type="domain" description="Histidine kinase" evidence="15">
    <location>
        <begin position="335"/>
        <end position="529"/>
    </location>
</feature>
<dbReference type="SUPFAM" id="SSF55890">
    <property type="entry name" value="Sporulation response regulatory protein Spo0B"/>
    <property type="match status" value="1"/>
</dbReference>
<dbReference type="OrthoDB" id="9792686at2"/>
<protein>
    <recommendedName>
        <fullName evidence="3">histidine kinase</fullName>
        <ecNumber evidence="3">2.7.13.3</ecNumber>
    </recommendedName>
</protein>
<dbReference type="SUPFAM" id="SSF103190">
    <property type="entry name" value="Sensory domain-like"/>
    <property type="match status" value="1"/>
</dbReference>
<dbReference type="SUPFAM" id="SSF55785">
    <property type="entry name" value="PYP-like sensor domain (PAS domain)"/>
    <property type="match status" value="1"/>
</dbReference>
<sequence length="543" mass="60805">MLRRLRINWKITILSLGILLFALCIGGVVLTGHIADLQEKELGRRLMVTARTVAELPPVTEGLVDPSSTEKAVRMKNTAERVRIVNDVDYIVVMDMNGIRRTHPTDAVVGTISRGTDEKSSFAEHTYLSRAKGEKGTALRAFVPVMNENREQVGVVLVGKLLPKLSAVIRDMSGEIYVIAFLTLLFGTWGSWLLAGHIKKQMFELEPDEIAQLVVERTATFQAMHEGIIAIDKTKRITIFNDMAKTMLRVNGDMIGKPIEEVLPDTRLPEIIELNRPVYNQDLFIGPAHIVTNRIPITVGGQVVGAVATFRDRTEVTRMAEELTGVQSFVEALRVQSHEYMNKLHTIGGLLQLDDKKRAMDYLFEITEQQEEQSRFVNQRIRSDSLKGLFMGKISRGKELGIRLRLDEMSWLERLPASLDNHDMVIVLGNLIENAFDALQRTEGDKEVFISIEQDEDVLSILVEDNGCGMDEETKRRLFERGYSTKEGESRGIGMYLIDEIVRKAGGVMRIETAEGQGTAMMLTLPMQRQGGDGDGENIDAGH</sequence>
<dbReference type="InterPro" id="IPR050980">
    <property type="entry name" value="2C_sensor_his_kinase"/>
</dbReference>
<keyword evidence="8" id="KW-0547">Nucleotide-binding</keyword>
<keyword evidence="17" id="KW-1185">Reference proteome</keyword>
<dbReference type="RefSeq" id="WP_112882539.1">
    <property type="nucleotide sequence ID" value="NZ_QLUW01000002.1"/>
</dbReference>
<dbReference type="Gene3D" id="1.10.287.130">
    <property type="match status" value="1"/>
</dbReference>
<dbReference type="PANTHER" id="PTHR44936">
    <property type="entry name" value="SENSOR PROTEIN CREC"/>
    <property type="match status" value="1"/>
</dbReference>
<evidence type="ECO:0000313" key="17">
    <source>
        <dbReference type="Proteomes" id="UP000249260"/>
    </source>
</evidence>
<evidence type="ECO:0000256" key="6">
    <source>
        <dbReference type="ARBA" id="ARBA00022679"/>
    </source>
</evidence>
<dbReference type="EC" id="2.7.13.3" evidence="3"/>
<dbReference type="InterPro" id="IPR036890">
    <property type="entry name" value="HATPase_C_sf"/>
</dbReference>
<proteinExistence type="predicted"/>
<dbReference type="Gene3D" id="3.30.450.20">
    <property type="entry name" value="PAS domain"/>
    <property type="match status" value="2"/>
</dbReference>
<evidence type="ECO:0000256" key="4">
    <source>
        <dbReference type="ARBA" id="ARBA00022475"/>
    </source>
</evidence>
<dbReference type="Proteomes" id="UP000249260">
    <property type="component" value="Unassembled WGS sequence"/>
</dbReference>
<dbReference type="PANTHER" id="PTHR44936:SF9">
    <property type="entry name" value="SENSOR PROTEIN CREC"/>
    <property type="match status" value="1"/>
</dbReference>
<evidence type="ECO:0000256" key="13">
    <source>
        <dbReference type="ARBA" id="ARBA00023136"/>
    </source>
</evidence>
<dbReference type="InterPro" id="IPR005467">
    <property type="entry name" value="His_kinase_dom"/>
</dbReference>
<name>A0A328U0K7_9BACL</name>
<dbReference type="GO" id="GO:0006355">
    <property type="term" value="P:regulation of DNA-templated transcription"/>
    <property type="evidence" value="ECO:0007669"/>
    <property type="project" value="InterPro"/>
</dbReference>
<dbReference type="InterPro" id="IPR013767">
    <property type="entry name" value="PAS_fold"/>
</dbReference>
<dbReference type="GO" id="GO:0005524">
    <property type="term" value="F:ATP binding"/>
    <property type="evidence" value="ECO:0007669"/>
    <property type="project" value="UniProtKB-KW"/>
</dbReference>
<dbReference type="SMART" id="SM00387">
    <property type="entry name" value="HATPase_c"/>
    <property type="match status" value="1"/>
</dbReference>
<keyword evidence="9 16" id="KW-0418">Kinase</keyword>
<dbReference type="InterPro" id="IPR003594">
    <property type="entry name" value="HATPase_dom"/>
</dbReference>
<dbReference type="FunFam" id="3.30.450.20:FF:000018">
    <property type="entry name" value="Sensor histidine kinase DcuS"/>
    <property type="match status" value="1"/>
</dbReference>
<keyword evidence="5" id="KW-0597">Phosphoprotein</keyword>
<comment type="subcellular location">
    <subcellularLocation>
        <location evidence="2">Cell membrane</location>
        <topology evidence="2">Multi-pass membrane protein</topology>
    </subcellularLocation>
</comment>
<keyword evidence="13 14" id="KW-0472">Membrane</keyword>
<dbReference type="Pfam" id="PF14689">
    <property type="entry name" value="SPOB_a"/>
    <property type="match status" value="1"/>
</dbReference>
<comment type="catalytic activity">
    <reaction evidence="1">
        <text>ATP + protein L-histidine = ADP + protein N-phospho-L-histidine.</text>
        <dbReference type="EC" id="2.7.13.3"/>
    </reaction>
</comment>
<dbReference type="InterPro" id="IPR004358">
    <property type="entry name" value="Sig_transdc_His_kin-like_C"/>
</dbReference>
<keyword evidence="6" id="KW-0808">Transferase</keyword>
<dbReference type="SUPFAM" id="SSF55874">
    <property type="entry name" value="ATPase domain of HSP90 chaperone/DNA topoisomerase II/histidine kinase"/>
    <property type="match status" value="1"/>
</dbReference>
<evidence type="ECO:0000256" key="5">
    <source>
        <dbReference type="ARBA" id="ARBA00022553"/>
    </source>
</evidence>
<organism evidence="16 17">
    <name type="scientific">Paenibacillus montanisoli</name>
    <dbReference type="NCBI Taxonomy" id="2081970"/>
    <lineage>
        <taxon>Bacteria</taxon>
        <taxon>Bacillati</taxon>
        <taxon>Bacillota</taxon>
        <taxon>Bacilli</taxon>
        <taxon>Bacillales</taxon>
        <taxon>Paenibacillaceae</taxon>
        <taxon>Paenibacillus</taxon>
    </lineage>
</organism>
<evidence type="ECO:0000256" key="9">
    <source>
        <dbReference type="ARBA" id="ARBA00022777"/>
    </source>
</evidence>
<evidence type="ECO:0000256" key="3">
    <source>
        <dbReference type="ARBA" id="ARBA00012438"/>
    </source>
</evidence>
<keyword evidence="11 14" id="KW-1133">Transmembrane helix</keyword>
<dbReference type="GO" id="GO:0000155">
    <property type="term" value="F:phosphorelay sensor kinase activity"/>
    <property type="evidence" value="ECO:0007669"/>
    <property type="project" value="InterPro"/>
</dbReference>
<keyword evidence="10" id="KW-0067">ATP-binding</keyword>
<dbReference type="Pfam" id="PF17203">
    <property type="entry name" value="sCache_3_2"/>
    <property type="match status" value="1"/>
</dbReference>
<evidence type="ECO:0000256" key="14">
    <source>
        <dbReference type="SAM" id="Phobius"/>
    </source>
</evidence>
<gene>
    <name evidence="16" type="ORF">DL346_13035</name>
</gene>
<comment type="caution">
    <text evidence="16">The sequence shown here is derived from an EMBL/GenBank/DDBJ whole genome shotgun (WGS) entry which is preliminary data.</text>
</comment>
<keyword evidence="4" id="KW-1003">Cell membrane</keyword>
<evidence type="ECO:0000256" key="11">
    <source>
        <dbReference type="ARBA" id="ARBA00022989"/>
    </source>
</evidence>
<evidence type="ECO:0000256" key="8">
    <source>
        <dbReference type="ARBA" id="ARBA00022741"/>
    </source>
</evidence>
<evidence type="ECO:0000256" key="10">
    <source>
        <dbReference type="ARBA" id="ARBA00022840"/>
    </source>
</evidence>
<feature type="transmembrane region" description="Helical" evidence="14">
    <location>
        <begin position="12"/>
        <end position="35"/>
    </location>
</feature>
<dbReference type="Pfam" id="PF00989">
    <property type="entry name" value="PAS"/>
    <property type="match status" value="1"/>
</dbReference>
<reference evidence="16 17" key="1">
    <citation type="submission" date="2018-06" db="EMBL/GenBank/DDBJ databases">
        <title>Paenibacillus montanisoli sp. nov., isolated from mountain area soil.</title>
        <authorList>
            <person name="Wu M."/>
        </authorList>
    </citation>
    <scope>NUCLEOTIDE SEQUENCE [LARGE SCALE GENOMIC DNA]</scope>
    <source>
        <strain evidence="16 17">RA17</strain>
    </source>
</reference>
<dbReference type="PRINTS" id="PR00344">
    <property type="entry name" value="BCTRLSENSOR"/>
</dbReference>
<dbReference type="InterPro" id="IPR000014">
    <property type="entry name" value="PAS"/>
</dbReference>
<dbReference type="EMBL" id="QLUW01000002">
    <property type="protein sequence ID" value="RAP76318.1"/>
    <property type="molecule type" value="Genomic_DNA"/>
</dbReference>
<dbReference type="Gene3D" id="3.30.565.10">
    <property type="entry name" value="Histidine kinase-like ATPase, C-terminal domain"/>
    <property type="match status" value="1"/>
</dbReference>
<keyword evidence="7 14" id="KW-0812">Transmembrane</keyword>
<dbReference type="Pfam" id="PF02518">
    <property type="entry name" value="HATPase_c"/>
    <property type="match status" value="1"/>
</dbReference>
<dbReference type="InterPro" id="IPR035965">
    <property type="entry name" value="PAS-like_dom_sf"/>
</dbReference>
<dbReference type="InterPro" id="IPR029151">
    <property type="entry name" value="Sensor-like_sf"/>
</dbReference>
<dbReference type="SMART" id="SM00091">
    <property type="entry name" value="PAS"/>
    <property type="match status" value="1"/>
</dbReference>
<evidence type="ECO:0000256" key="12">
    <source>
        <dbReference type="ARBA" id="ARBA00023012"/>
    </source>
</evidence>
<evidence type="ECO:0000313" key="16">
    <source>
        <dbReference type="EMBL" id="RAP76318.1"/>
    </source>
</evidence>
<keyword evidence="12" id="KW-0902">Two-component regulatory system</keyword>
<evidence type="ECO:0000256" key="1">
    <source>
        <dbReference type="ARBA" id="ARBA00000085"/>
    </source>
</evidence>